<keyword evidence="12" id="KW-1133">Transmembrane helix</keyword>
<dbReference type="KEGG" id="vde:111248968"/>
<dbReference type="EnsemblMetazoa" id="XM_022802149">
    <property type="protein sequence ID" value="XP_022657884"/>
    <property type="gene ID" value="LOC111248968"/>
</dbReference>
<dbReference type="PROSITE" id="PS50089">
    <property type="entry name" value="ZF_RING_2"/>
    <property type="match status" value="1"/>
</dbReference>
<dbReference type="OrthoDB" id="10065815at2759"/>
<dbReference type="PANTHER" id="PTHR13417">
    <property type="entry name" value="E3 UBIQUITIN-PROTEIN LIGASE RNF146"/>
    <property type="match status" value="1"/>
</dbReference>
<dbReference type="PROSITE" id="PS50918">
    <property type="entry name" value="WWE"/>
    <property type="match status" value="1"/>
</dbReference>
<keyword evidence="7 10" id="KW-0863">Zinc-finger</keyword>
<dbReference type="GO" id="GO:0061630">
    <property type="term" value="F:ubiquitin protein ligase activity"/>
    <property type="evidence" value="ECO:0007669"/>
    <property type="project" value="UniProtKB-UniRule"/>
</dbReference>
<keyword evidence="3 11" id="KW-0963">Cytoplasm</keyword>
<name>A0A7M7K5E8_VARDE</name>
<dbReference type="InterPro" id="IPR037197">
    <property type="entry name" value="WWE_dom_sf"/>
</dbReference>
<dbReference type="InterPro" id="IPR018123">
    <property type="entry name" value="WWE-dom_subgr"/>
</dbReference>
<evidence type="ECO:0000256" key="4">
    <source>
        <dbReference type="ARBA" id="ARBA00022679"/>
    </source>
</evidence>
<evidence type="ECO:0000256" key="5">
    <source>
        <dbReference type="ARBA" id="ARBA00022687"/>
    </source>
</evidence>
<evidence type="ECO:0000313" key="16">
    <source>
        <dbReference type="Proteomes" id="UP000594260"/>
    </source>
</evidence>
<evidence type="ECO:0000256" key="2">
    <source>
        <dbReference type="ARBA" id="ARBA00004514"/>
    </source>
</evidence>
<dbReference type="GO" id="GO:0008270">
    <property type="term" value="F:zinc ion binding"/>
    <property type="evidence" value="ECO:0007669"/>
    <property type="project" value="UniProtKB-UniRule"/>
</dbReference>
<comment type="function">
    <text evidence="11">E3 ubiquitin-protein ligase that specifically binds poly-ADP-ribosylated proteins and mediates their ubiquitination and subsequent degradation.</text>
</comment>
<dbReference type="GeneID" id="111248968"/>
<dbReference type="InterPro" id="IPR044110">
    <property type="entry name" value="RING-HC_RNF146"/>
</dbReference>
<dbReference type="InterPro" id="IPR013083">
    <property type="entry name" value="Znf_RING/FYVE/PHD"/>
</dbReference>
<dbReference type="Gene3D" id="3.30.720.50">
    <property type="match status" value="1"/>
</dbReference>
<evidence type="ECO:0000256" key="12">
    <source>
        <dbReference type="SAM" id="Phobius"/>
    </source>
</evidence>
<dbReference type="InterPro" id="IPR033509">
    <property type="entry name" value="RNF146"/>
</dbReference>
<dbReference type="RefSeq" id="XP_022657883.1">
    <property type="nucleotide sequence ID" value="XM_022802148.1"/>
</dbReference>
<dbReference type="Proteomes" id="UP000594260">
    <property type="component" value="Unplaced"/>
</dbReference>
<dbReference type="InterPro" id="IPR001841">
    <property type="entry name" value="Znf_RING"/>
</dbReference>
<dbReference type="EnsemblMetazoa" id="XM_022802148">
    <property type="protein sequence ID" value="XP_022657883"/>
    <property type="gene ID" value="LOC111248968"/>
</dbReference>
<dbReference type="Gene3D" id="3.30.40.10">
    <property type="entry name" value="Zinc/RING finger domain, C3HC4 (zinc finger)"/>
    <property type="match status" value="1"/>
</dbReference>
<comment type="PTM">
    <text evidence="11">Ubiquitinated; autoubiquitinated.</text>
</comment>
<dbReference type="InterPro" id="IPR017907">
    <property type="entry name" value="Znf_RING_CS"/>
</dbReference>
<dbReference type="SMART" id="SM00678">
    <property type="entry name" value="WWE"/>
    <property type="match status" value="1"/>
</dbReference>
<evidence type="ECO:0000259" key="13">
    <source>
        <dbReference type="PROSITE" id="PS50089"/>
    </source>
</evidence>
<keyword evidence="12" id="KW-0472">Membrane</keyword>
<evidence type="ECO:0000256" key="10">
    <source>
        <dbReference type="PROSITE-ProRule" id="PRU00175"/>
    </source>
</evidence>
<protein>
    <recommendedName>
        <fullName evidence="11">E3 ubiquitin-protein ligase</fullName>
        <ecNumber evidence="11">2.3.2.27</ecNumber>
    </recommendedName>
</protein>
<keyword evidence="12" id="KW-0812">Transmembrane</keyword>
<feature type="domain" description="WWE" evidence="14">
    <location>
        <begin position="303"/>
        <end position="379"/>
    </location>
</feature>
<dbReference type="UniPathway" id="UPA00143"/>
<dbReference type="InterPro" id="IPR004170">
    <property type="entry name" value="WWE_dom"/>
</dbReference>
<dbReference type="GO" id="GO:0005634">
    <property type="term" value="C:nucleus"/>
    <property type="evidence" value="ECO:0007669"/>
    <property type="project" value="TreeGrafter"/>
</dbReference>
<sequence>MQQFRIKPVQFICLAFYLQLFCSISVPVFHVLSSSKKPSCLNMAWMIIDQSCASNCVITAVGIDGCLAAMTKTDLAIQEMGFSSHSVGESNSEDGELEDSYTKAFHLFAPSVKQEKVELDLGQSPSGHFSHVSQPGTSYTLGHTVVDASRIHQDPHAWQVKQESYDAALEHDQTMPPHASEYAYVRAVCSRPVSCSHNGRHAVSSAAGVVSGSVSGAVATCSATFTEPQSSAAQNSQVSNSSMDNDCPVCLQPFSHPIKLPCSHVFCYLCAKGFASQHGRCAFCRATIPPGYMELPVLVPEQHHYRPKSNVDSKFVWYYEGRNGWWQFEERHSDEIEEALHRGEAEHELQIAGFIYVVDMQNMVQFRKDHLSRTRRIKRDLLTAPRKGIAGLREDLINGTML</sequence>
<dbReference type="GO" id="GO:0016055">
    <property type="term" value="P:Wnt signaling pathway"/>
    <property type="evidence" value="ECO:0007669"/>
    <property type="project" value="UniProtKB-KW"/>
</dbReference>
<comment type="domain">
    <text evidence="11">The WWE domain mediates non-covalent poly(ADP-ribose)-binding.</text>
</comment>
<comment type="catalytic activity">
    <reaction evidence="1 11">
        <text>S-ubiquitinyl-[E2 ubiquitin-conjugating enzyme]-L-cysteine + [acceptor protein]-L-lysine = [E2 ubiquitin-conjugating enzyme]-L-cysteine + N(6)-ubiquitinyl-[acceptor protein]-L-lysine.</text>
        <dbReference type="EC" id="2.3.2.27"/>
    </reaction>
</comment>
<keyword evidence="6 11" id="KW-0479">Metal-binding</keyword>
<keyword evidence="9 11" id="KW-0862">Zinc</keyword>
<dbReference type="EC" id="2.3.2.27" evidence="11"/>
<dbReference type="CDD" id="cd16546">
    <property type="entry name" value="RING-HC_RNF146"/>
    <property type="match status" value="1"/>
</dbReference>
<organism evidence="15 16">
    <name type="scientific">Varroa destructor</name>
    <name type="common">Honeybee mite</name>
    <dbReference type="NCBI Taxonomy" id="109461"/>
    <lineage>
        <taxon>Eukaryota</taxon>
        <taxon>Metazoa</taxon>
        <taxon>Ecdysozoa</taxon>
        <taxon>Arthropoda</taxon>
        <taxon>Chelicerata</taxon>
        <taxon>Arachnida</taxon>
        <taxon>Acari</taxon>
        <taxon>Parasitiformes</taxon>
        <taxon>Mesostigmata</taxon>
        <taxon>Gamasina</taxon>
        <taxon>Dermanyssoidea</taxon>
        <taxon>Varroidae</taxon>
        <taxon>Varroa</taxon>
    </lineage>
</organism>
<evidence type="ECO:0000313" key="15">
    <source>
        <dbReference type="EnsemblMetazoa" id="XP_022657884"/>
    </source>
</evidence>
<evidence type="ECO:0000256" key="7">
    <source>
        <dbReference type="ARBA" id="ARBA00022771"/>
    </source>
</evidence>
<evidence type="ECO:0000256" key="3">
    <source>
        <dbReference type="ARBA" id="ARBA00022490"/>
    </source>
</evidence>
<keyword evidence="16" id="KW-1185">Reference proteome</keyword>
<evidence type="ECO:0000256" key="9">
    <source>
        <dbReference type="ARBA" id="ARBA00022833"/>
    </source>
</evidence>
<reference evidence="15" key="1">
    <citation type="submission" date="2021-01" db="UniProtKB">
        <authorList>
            <consortium name="EnsemblMetazoa"/>
        </authorList>
    </citation>
    <scope>IDENTIFICATION</scope>
</reference>
<evidence type="ECO:0000256" key="1">
    <source>
        <dbReference type="ARBA" id="ARBA00000900"/>
    </source>
</evidence>
<keyword evidence="5" id="KW-0879">Wnt signaling pathway</keyword>
<keyword evidence="8 11" id="KW-0833">Ubl conjugation pathway</keyword>
<dbReference type="Pfam" id="PF13639">
    <property type="entry name" value="zf-RING_2"/>
    <property type="match status" value="1"/>
</dbReference>
<dbReference type="RefSeq" id="XP_022657884.1">
    <property type="nucleotide sequence ID" value="XM_022802149.1"/>
</dbReference>
<dbReference type="GO" id="GO:0005829">
    <property type="term" value="C:cytosol"/>
    <property type="evidence" value="ECO:0007669"/>
    <property type="project" value="UniProtKB-SubCell"/>
</dbReference>
<feature type="transmembrane region" description="Helical" evidence="12">
    <location>
        <begin position="12"/>
        <end position="32"/>
    </location>
</feature>
<dbReference type="AlphaFoldDB" id="A0A7M7K5E8"/>
<dbReference type="SUPFAM" id="SSF57850">
    <property type="entry name" value="RING/U-box"/>
    <property type="match status" value="1"/>
</dbReference>
<dbReference type="GO" id="GO:0072572">
    <property type="term" value="F:poly-ADP-D-ribose binding"/>
    <property type="evidence" value="ECO:0007669"/>
    <property type="project" value="UniProtKB-UniRule"/>
</dbReference>
<keyword evidence="4 11" id="KW-0808">Transferase</keyword>
<dbReference type="SMART" id="SM00184">
    <property type="entry name" value="RING"/>
    <property type="match status" value="1"/>
</dbReference>
<evidence type="ECO:0000259" key="14">
    <source>
        <dbReference type="PROSITE" id="PS50918"/>
    </source>
</evidence>
<evidence type="ECO:0000256" key="11">
    <source>
        <dbReference type="RuleBase" id="RU367115"/>
    </source>
</evidence>
<dbReference type="GO" id="GO:0051865">
    <property type="term" value="P:protein autoubiquitination"/>
    <property type="evidence" value="ECO:0007669"/>
    <property type="project" value="UniProtKB-UniRule"/>
</dbReference>
<dbReference type="Pfam" id="PF02825">
    <property type="entry name" value="WWE"/>
    <property type="match status" value="1"/>
</dbReference>
<accession>A0A7M7K5E8</accession>
<proteinExistence type="predicted"/>
<dbReference type="InParanoid" id="A0A7M7K5E8"/>
<comment type="pathway">
    <text evidence="11">Protein modification; protein ubiquitination.</text>
</comment>
<dbReference type="SUPFAM" id="SSF117839">
    <property type="entry name" value="WWE domain"/>
    <property type="match status" value="1"/>
</dbReference>
<evidence type="ECO:0000256" key="6">
    <source>
        <dbReference type="ARBA" id="ARBA00022723"/>
    </source>
</evidence>
<dbReference type="GO" id="GO:0006511">
    <property type="term" value="P:ubiquitin-dependent protein catabolic process"/>
    <property type="evidence" value="ECO:0007669"/>
    <property type="project" value="UniProtKB-UniRule"/>
</dbReference>
<comment type="subcellular location">
    <subcellularLocation>
        <location evidence="2 11">Cytoplasm</location>
        <location evidence="2 11">Cytosol</location>
    </subcellularLocation>
</comment>
<feature type="domain" description="RING-type" evidence="13">
    <location>
        <begin position="247"/>
        <end position="285"/>
    </location>
</feature>
<dbReference type="PROSITE" id="PS00518">
    <property type="entry name" value="ZF_RING_1"/>
    <property type="match status" value="1"/>
</dbReference>
<dbReference type="PANTHER" id="PTHR13417:SF2">
    <property type="entry name" value="E3 UBIQUITIN-PROTEIN LIGASE RNF146"/>
    <property type="match status" value="1"/>
</dbReference>
<evidence type="ECO:0000256" key="8">
    <source>
        <dbReference type="ARBA" id="ARBA00022786"/>
    </source>
</evidence>